<keyword evidence="1" id="KW-0472">Membrane</keyword>
<name>A0AAI9EDH0_9PEZI</name>
<protein>
    <submittedName>
        <fullName evidence="2">Uncharacterized protein</fullName>
    </submittedName>
</protein>
<keyword evidence="3" id="KW-1185">Reference proteome</keyword>
<feature type="transmembrane region" description="Helical" evidence="1">
    <location>
        <begin position="6"/>
        <end position="23"/>
    </location>
</feature>
<feature type="transmembrane region" description="Helical" evidence="1">
    <location>
        <begin position="300"/>
        <end position="320"/>
    </location>
</feature>
<evidence type="ECO:0000313" key="2">
    <source>
        <dbReference type="EMBL" id="CAK4032124.1"/>
    </source>
</evidence>
<gene>
    <name evidence="2" type="ORF">LECACI_7A007282</name>
</gene>
<proteinExistence type="predicted"/>
<dbReference type="EMBL" id="CAVMBE010000058">
    <property type="protein sequence ID" value="CAK4032124.1"/>
    <property type="molecule type" value="Genomic_DNA"/>
</dbReference>
<evidence type="ECO:0000256" key="1">
    <source>
        <dbReference type="SAM" id="Phobius"/>
    </source>
</evidence>
<sequence>MSSSRIIAAIILGGVVITAHLALTKQAEWNGTISLEHLLTYTNRVLPNTSIPMKIPQTGIATLDNYLAFMNSFFYISLDARNVRAHWQGNHLIGTLSSIWIIMLLETHRTDRSALFTFMTYFLEFMGELLGIGLFTPIWCIVHMFMTSDKNAKRSLSSLSPLGFAILFGHVAPTLLMLRTKPDGEGLASQQIWTIARLFHPIFVFVIYKVFSVAMGPSASNSSGPASRRIFYMFSILASSFFHVSSLAYLLAPQSFPGWLNDGTVTALNPWKVLAPVPFWSESVVQKVDLETGVAIFLQWDWMCSSAAIMIWAAALYSEISAKTSRSGLEMLGQSLVFAILAGPGAAAAFLMQEREAALQAEEASEKKTQ</sequence>
<dbReference type="AlphaFoldDB" id="A0AAI9EDH0"/>
<comment type="caution">
    <text evidence="2">The sequence shown here is derived from an EMBL/GenBank/DDBJ whole genome shotgun (WGS) entry which is preliminary data.</text>
</comment>
<reference evidence="2" key="1">
    <citation type="submission" date="2023-11" db="EMBL/GenBank/DDBJ databases">
        <authorList>
            <person name="Alioto T."/>
            <person name="Alioto T."/>
            <person name="Gomez Garrido J."/>
        </authorList>
    </citation>
    <scope>NUCLEOTIDE SEQUENCE</scope>
</reference>
<feature type="transmembrane region" description="Helical" evidence="1">
    <location>
        <begin position="87"/>
        <end position="105"/>
    </location>
</feature>
<accession>A0AAI9EDH0</accession>
<feature type="transmembrane region" description="Helical" evidence="1">
    <location>
        <begin position="230"/>
        <end position="252"/>
    </location>
</feature>
<dbReference type="Proteomes" id="UP001296104">
    <property type="component" value="Unassembled WGS sequence"/>
</dbReference>
<evidence type="ECO:0000313" key="3">
    <source>
        <dbReference type="Proteomes" id="UP001296104"/>
    </source>
</evidence>
<feature type="transmembrane region" description="Helical" evidence="1">
    <location>
        <begin position="125"/>
        <end position="146"/>
    </location>
</feature>
<feature type="transmembrane region" description="Helical" evidence="1">
    <location>
        <begin position="332"/>
        <end position="352"/>
    </location>
</feature>
<keyword evidence="1" id="KW-0812">Transmembrane</keyword>
<keyword evidence="1" id="KW-1133">Transmembrane helix</keyword>
<feature type="transmembrane region" description="Helical" evidence="1">
    <location>
        <begin position="198"/>
        <end position="218"/>
    </location>
</feature>
<feature type="transmembrane region" description="Helical" evidence="1">
    <location>
        <begin position="158"/>
        <end position="178"/>
    </location>
</feature>
<organism evidence="2 3">
    <name type="scientific">Lecanosticta acicola</name>
    <dbReference type="NCBI Taxonomy" id="111012"/>
    <lineage>
        <taxon>Eukaryota</taxon>
        <taxon>Fungi</taxon>
        <taxon>Dikarya</taxon>
        <taxon>Ascomycota</taxon>
        <taxon>Pezizomycotina</taxon>
        <taxon>Dothideomycetes</taxon>
        <taxon>Dothideomycetidae</taxon>
        <taxon>Mycosphaerellales</taxon>
        <taxon>Mycosphaerellaceae</taxon>
        <taxon>Lecanosticta</taxon>
    </lineage>
</organism>